<evidence type="ECO:0000256" key="1">
    <source>
        <dbReference type="ARBA" id="ARBA00007692"/>
    </source>
</evidence>
<dbReference type="EMBL" id="JACTNZ010000004">
    <property type="protein sequence ID" value="KAG5554978.1"/>
    <property type="molecule type" value="Genomic_DNA"/>
</dbReference>
<dbReference type="GO" id="GO:0003676">
    <property type="term" value="F:nucleic acid binding"/>
    <property type="evidence" value="ECO:0007669"/>
    <property type="project" value="InterPro"/>
</dbReference>
<dbReference type="PANTHER" id="PTHR13068">
    <property type="entry name" value="CGI-12 PROTEIN-RELATED"/>
    <property type="match status" value="1"/>
</dbReference>
<dbReference type="GO" id="GO:0006353">
    <property type="term" value="P:DNA-templated transcription termination"/>
    <property type="evidence" value="ECO:0007669"/>
    <property type="project" value="UniProtKB-KW"/>
</dbReference>
<protein>
    <recommendedName>
        <fullName evidence="6">Mitochondrial transcription termination factor family protein</fullName>
    </recommendedName>
</protein>
<keyword evidence="2" id="KW-0806">Transcription termination</keyword>
<accession>A0AAV6KQS6</accession>
<name>A0AAV6KQS6_9ERIC</name>
<dbReference type="AlphaFoldDB" id="A0AAV6KQS6"/>
<evidence type="ECO:0000256" key="3">
    <source>
        <dbReference type="ARBA" id="ARBA00022946"/>
    </source>
</evidence>
<dbReference type="InterPro" id="IPR038538">
    <property type="entry name" value="MTERF_sf"/>
</dbReference>
<dbReference type="PANTHER" id="PTHR13068:SF166">
    <property type="entry name" value="TRANSCRIPTION TERMINATION FACTOR MTERF15, MITOCHONDRIAL-LIKE"/>
    <property type="match status" value="1"/>
</dbReference>
<dbReference type="Proteomes" id="UP000823749">
    <property type="component" value="Chromosome 4"/>
</dbReference>
<reference evidence="4" key="1">
    <citation type="submission" date="2020-08" db="EMBL/GenBank/DDBJ databases">
        <title>Plant Genome Project.</title>
        <authorList>
            <person name="Zhang R.-G."/>
        </authorList>
    </citation>
    <scope>NUCLEOTIDE SEQUENCE</scope>
    <source>
        <strain evidence="4">WSP0</strain>
        <tissue evidence="4">Leaf</tissue>
    </source>
</reference>
<keyword evidence="2" id="KW-0804">Transcription</keyword>
<dbReference type="FunFam" id="1.25.70.10:FF:000001">
    <property type="entry name" value="Mitochondrial transcription termination factor-like"/>
    <property type="match status" value="1"/>
</dbReference>
<dbReference type="SMART" id="SM00733">
    <property type="entry name" value="Mterf"/>
    <property type="match status" value="8"/>
</dbReference>
<dbReference type="Pfam" id="PF02536">
    <property type="entry name" value="mTERF"/>
    <property type="match status" value="1"/>
</dbReference>
<dbReference type="Gene3D" id="1.25.70.10">
    <property type="entry name" value="Transcription termination factor 3, mitochondrial"/>
    <property type="match status" value="1"/>
</dbReference>
<gene>
    <name evidence="4" type="ORF">RHGRI_012504</name>
</gene>
<keyword evidence="2" id="KW-0805">Transcription regulation</keyword>
<evidence type="ECO:0000313" key="5">
    <source>
        <dbReference type="Proteomes" id="UP000823749"/>
    </source>
</evidence>
<keyword evidence="3" id="KW-0809">Transit peptide</keyword>
<keyword evidence="5" id="KW-1185">Reference proteome</keyword>
<proteinExistence type="inferred from homology"/>
<dbReference type="InterPro" id="IPR003690">
    <property type="entry name" value="MTERF"/>
</dbReference>
<organism evidence="4 5">
    <name type="scientific">Rhododendron griersonianum</name>
    <dbReference type="NCBI Taxonomy" id="479676"/>
    <lineage>
        <taxon>Eukaryota</taxon>
        <taxon>Viridiplantae</taxon>
        <taxon>Streptophyta</taxon>
        <taxon>Embryophyta</taxon>
        <taxon>Tracheophyta</taxon>
        <taxon>Spermatophyta</taxon>
        <taxon>Magnoliopsida</taxon>
        <taxon>eudicotyledons</taxon>
        <taxon>Gunneridae</taxon>
        <taxon>Pentapetalae</taxon>
        <taxon>asterids</taxon>
        <taxon>Ericales</taxon>
        <taxon>Ericaceae</taxon>
        <taxon>Ericoideae</taxon>
        <taxon>Rhodoreae</taxon>
        <taxon>Rhododendron</taxon>
    </lineage>
</organism>
<comment type="caution">
    <text evidence="4">The sequence shown here is derived from an EMBL/GenBank/DDBJ whole genome shotgun (WGS) entry which is preliminary data.</text>
</comment>
<sequence>MSISICNTFHQIRSSFRNSPTHYIHFIHFTQIQSFSSSLASINQTPNQHSFTVDYLINSCGFPLEKAITASKRINFETPEKPDSVIVFLCDHGFTKPQALNVIRKVPQVIVSNPEKSLLPKLDFFKSKGFSSTDIVKILSQSPFLLVRSLDNQIIPSFEFIKNLIGSEQRTLSAIKRFAARPLLVNLDSRMTPNVELLREVNVPDANIAYLLMFQPRIFTSSRERFRQIVGEVKGMGFNPLRLTFVLAVYAMISVSKHAWKKKIKVYKKWGLSEDEILGAFRKYPWFMMVSEEKITRMMDFLVNKMGLESSCVSKRPQLLLSSFEKRIFPRCLVYQALQAKGLIKKPKISFSPMMKSPEKQFIAKVVELAKEEAPELLKLYEKNLALAN</sequence>
<comment type="similarity">
    <text evidence="1">Belongs to the mTERF family.</text>
</comment>
<evidence type="ECO:0008006" key="6">
    <source>
        <dbReference type="Google" id="ProtNLM"/>
    </source>
</evidence>
<evidence type="ECO:0000256" key="2">
    <source>
        <dbReference type="ARBA" id="ARBA00022472"/>
    </source>
</evidence>
<evidence type="ECO:0000313" key="4">
    <source>
        <dbReference type="EMBL" id="KAG5554978.1"/>
    </source>
</evidence>